<proteinExistence type="predicted"/>
<reference evidence="2 3" key="1">
    <citation type="submission" date="2023-11" db="EMBL/GenBank/DDBJ databases">
        <authorList>
            <person name="Ouyang M.-Y."/>
        </authorList>
    </citation>
    <scope>NUCLEOTIDE SEQUENCE [LARGE SCALE GENOMIC DNA]</scope>
    <source>
        <strain evidence="2 3">OY6</strain>
    </source>
</reference>
<dbReference type="RefSeq" id="WP_319963227.1">
    <property type="nucleotide sequence ID" value="NZ_JAXARY010000042.1"/>
</dbReference>
<protein>
    <submittedName>
        <fullName evidence="2">TniQ family protein</fullName>
    </submittedName>
</protein>
<dbReference type="InterPro" id="IPR009492">
    <property type="entry name" value="TniQ"/>
</dbReference>
<keyword evidence="3" id="KW-1185">Reference proteome</keyword>
<sequence>MLIPHSQYPVRQTMKKGESLAGYLYRFQGGNGHRIARRLEHTLGALYRGTATDAPPAAFDTLQMLLGTSTELDRTWWLRKRRLPKCSNGHENSRPGLDVVPVRFCVLCLSECGFDFALWELPQIAACPVHQIRLYERCVLCGKTFSWSDLMPDWFCACGQSITNAPITLASRNQLLFAQLLAGSEDVDLPSRFNNCDESSISKGYTLSEVYAGLEWGSRLRKALCRDGHRSHKPIQSKWSHRPYWSDDWIVVLIMASPDELRHRILRILARRFRGHKDLLCSVSKLDWLYRMMQFVDTGSYGYFQMKIQVVVAQMLADYQLKLPISSAVFYNPWISPTRRYENQTRLMHWWANLSKRIGDLDPEMLRYQQTTVIPPIKYGKREYELELVDILNRLSSVAFEQADLTDCRALIYWWRIPKELRELRSPSDVLQQLGLHLTVIPDYELYFVGSLVRLACPEKPA</sequence>
<dbReference type="Proteomes" id="UP001284537">
    <property type="component" value="Unassembled WGS sequence"/>
</dbReference>
<evidence type="ECO:0000313" key="2">
    <source>
        <dbReference type="EMBL" id="MDX8130383.1"/>
    </source>
</evidence>
<dbReference type="Pfam" id="PF06527">
    <property type="entry name" value="TniQ"/>
    <property type="match status" value="1"/>
</dbReference>
<evidence type="ECO:0000313" key="3">
    <source>
        <dbReference type="Proteomes" id="UP001284537"/>
    </source>
</evidence>
<name>A0ABU4ULU7_9GAMM</name>
<organism evidence="2 3">
    <name type="scientific">Methylomonas defluvii</name>
    <dbReference type="NCBI Taxonomy" id="3045149"/>
    <lineage>
        <taxon>Bacteria</taxon>
        <taxon>Pseudomonadati</taxon>
        <taxon>Pseudomonadota</taxon>
        <taxon>Gammaproteobacteria</taxon>
        <taxon>Methylococcales</taxon>
        <taxon>Methylococcaceae</taxon>
        <taxon>Methylomonas</taxon>
    </lineage>
</organism>
<feature type="domain" description="TniQ" evidence="1">
    <location>
        <begin position="9"/>
        <end position="134"/>
    </location>
</feature>
<comment type="caution">
    <text evidence="2">The sequence shown here is derived from an EMBL/GenBank/DDBJ whole genome shotgun (WGS) entry which is preliminary data.</text>
</comment>
<dbReference type="EMBL" id="JAXARY010000042">
    <property type="protein sequence ID" value="MDX8130383.1"/>
    <property type="molecule type" value="Genomic_DNA"/>
</dbReference>
<gene>
    <name evidence="2" type="ORF">QLH52_24040</name>
</gene>
<evidence type="ECO:0000259" key="1">
    <source>
        <dbReference type="Pfam" id="PF06527"/>
    </source>
</evidence>
<accession>A0ABU4ULU7</accession>